<dbReference type="InterPro" id="IPR000242">
    <property type="entry name" value="PTP_cat"/>
</dbReference>
<dbReference type="GO" id="GO:0004725">
    <property type="term" value="F:protein tyrosine phosphatase activity"/>
    <property type="evidence" value="ECO:0007669"/>
    <property type="project" value="UniProtKB-EC"/>
</dbReference>
<dbReference type="Gene3D" id="3.40.250.10">
    <property type="entry name" value="Rhodanese-like domain"/>
    <property type="match status" value="1"/>
</dbReference>
<feature type="region of interest" description="Disordered" evidence="3">
    <location>
        <begin position="810"/>
        <end position="829"/>
    </location>
</feature>
<sequence>MVVKAATRPSPRSSQSHSHSHPHPHSHSHSHSQSHRTATNPSTTSPTMSPATGRIPASVGQTLPPTSALRSPGIQAEQVRSASPNYFGLIVEPSSNPRETNALPKANWSPTTSSIFSFGGATPEHIPINSNPEFEAFKKQSESNNRFNLSHGGLANFSMSPGPSLLRPKNDKKPSKVDAHDGPPSPRSIPRNRDAPSDVDSGADSAYVSSSERVPTSSTNPPSFFEFPRQMSPASFSTSMSPVQRNNLSHIDERHPRLSLPQNKADPPSPRVPQPRQHQRADTLPSMLEDGPAMITPAQLKEMMDRCPSIELLLLDCRTFSIFSQSRIGNALNLCIPTTLLKRPSFNLQKLQDTFTNEEDKTRFSKWRQAKYIVAYDNRSSDKKDAALAINTLKKFTNEGWNGARYILKGGFDTFAQNFPRSVDRGSTQSSQPSRINLTLGTTLPGVAPVAGGCAMPATKNAANPFFGNIRQNQDLMDGVGQRDIAVPEDLARDPSAMSVVPRWLSKAAKKEDHGKIVSDRFLHIEQAELARMTKALTQGVRYGNGPEASNNSNDVQIAGVEKGSKNRYNNIWPFEHARVKLQGRTEGTCDYVNASHIKASRSNKRYIASQGPLPATFEDFWSVIWDQDVRVIVMLTAEAEGGQLKCHSYWSSNEYGHLKLKLVSEKKVHLDATKHRNSTDRRDSGRKRASTTQVTPPSPTTDDAHVIVRKFTLSHATHPFTPMREITQVHYSSWPDFASPAKPSHLLALIHLANSMQRASASVTETPRSGEPEGENTRPMLVHCSAGCGRTGTFCTIDSVIDMLKRQRKEQKHGTTPMEFDDSSTGDYMGRGRPGKKADMDWVFDQDTDLVEKTVEDFRGQRLSMVQNLLQYVLCYETVLEWVAQQVVGNGNGNGNGKGGEGSRGIRDRSGSLSEYQY</sequence>
<feature type="compositionally biased region" description="Gly residues" evidence="3">
    <location>
        <begin position="891"/>
        <end position="904"/>
    </location>
</feature>
<feature type="compositionally biased region" description="Low complexity" evidence="3">
    <location>
        <begin position="35"/>
        <end position="52"/>
    </location>
</feature>
<dbReference type="CDD" id="cd01446">
    <property type="entry name" value="DSP_MapKP"/>
    <property type="match status" value="1"/>
</dbReference>
<dbReference type="PROSITE" id="PS00383">
    <property type="entry name" value="TYR_PHOSPHATASE_1"/>
    <property type="match status" value="1"/>
</dbReference>
<dbReference type="Pfam" id="PF00581">
    <property type="entry name" value="Rhodanese"/>
    <property type="match status" value="1"/>
</dbReference>
<dbReference type="InterPro" id="IPR000387">
    <property type="entry name" value="Tyr_Pase_dom"/>
</dbReference>
<evidence type="ECO:0000256" key="3">
    <source>
        <dbReference type="SAM" id="MobiDB-lite"/>
    </source>
</evidence>
<feature type="region of interest" description="Disordered" evidence="3">
    <location>
        <begin position="891"/>
        <end position="919"/>
    </location>
</feature>
<reference evidence="7 8" key="1">
    <citation type="submission" date="2017-12" db="EMBL/GenBank/DDBJ databases">
        <title>Comparative genomics of Botrytis spp.</title>
        <authorList>
            <person name="Valero-Jimenez C.A."/>
            <person name="Tapia P."/>
            <person name="Veloso J."/>
            <person name="Silva-Moreno E."/>
            <person name="Staats M."/>
            <person name="Valdes J.H."/>
            <person name="Van Kan J.A.L."/>
        </authorList>
    </citation>
    <scope>NUCLEOTIDE SEQUENCE [LARGE SCALE GENOMIC DNA]</scope>
    <source>
        <strain evidence="7 8">Be9601</strain>
    </source>
</reference>
<dbReference type="InterPro" id="IPR003595">
    <property type="entry name" value="Tyr_Pase_cat"/>
</dbReference>
<dbReference type="PROSITE" id="PS50055">
    <property type="entry name" value="TYR_PHOSPHATASE_PTP"/>
    <property type="match status" value="1"/>
</dbReference>
<dbReference type="PANTHER" id="PTHR19134:SF561">
    <property type="entry name" value="PROTEIN TYROSINE PHOSPHATASE 36E, ISOFORM A"/>
    <property type="match status" value="1"/>
</dbReference>
<evidence type="ECO:0000256" key="2">
    <source>
        <dbReference type="ARBA" id="ARBA00013064"/>
    </source>
</evidence>
<dbReference type="CDD" id="cd18533">
    <property type="entry name" value="PTP_fungal"/>
    <property type="match status" value="1"/>
</dbReference>
<dbReference type="EMBL" id="PQXM01000173">
    <property type="protein sequence ID" value="TGO76112.1"/>
    <property type="molecule type" value="Genomic_DNA"/>
</dbReference>
<dbReference type="InterPro" id="IPR050348">
    <property type="entry name" value="Protein-Tyr_Phosphatase"/>
</dbReference>
<dbReference type="InterPro" id="IPR036873">
    <property type="entry name" value="Rhodanese-like_dom_sf"/>
</dbReference>
<feature type="compositionally biased region" description="Low complexity" evidence="3">
    <location>
        <begin position="8"/>
        <end position="17"/>
    </location>
</feature>
<feature type="compositionally biased region" description="Basic residues" evidence="3">
    <location>
        <begin position="18"/>
        <end position="34"/>
    </location>
</feature>
<proteinExistence type="inferred from homology"/>
<dbReference type="SMART" id="SM00194">
    <property type="entry name" value="PTPc"/>
    <property type="match status" value="1"/>
</dbReference>
<feature type="domain" description="Rhodanese" evidence="6">
    <location>
        <begin position="311"/>
        <end position="424"/>
    </location>
</feature>
<organism evidence="7 8">
    <name type="scientific">Botrytis elliptica</name>
    <dbReference type="NCBI Taxonomy" id="278938"/>
    <lineage>
        <taxon>Eukaryota</taxon>
        <taxon>Fungi</taxon>
        <taxon>Dikarya</taxon>
        <taxon>Ascomycota</taxon>
        <taxon>Pezizomycotina</taxon>
        <taxon>Leotiomycetes</taxon>
        <taxon>Helotiales</taxon>
        <taxon>Sclerotiniaceae</taxon>
        <taxon>Botrytis</taxon>
    </lineage>
</organism>
<dbReference type="Proteomes" id="UP000297229">
    <property type="component" value="Unassembled WGS sequence"/>
</dbReference>
<evidence type="ECO:0000313" key="7">
    <source>
        <dbReference type="EMBL" id="TGO76112.1"/>
    </source>
</evidence>
<dbReference type="SUPFAM" id="SSF52821">
    <property type="entry name" value="Rhodanese/Cell cycle control phosphatase"/>
    <property type="match status" value="1"/>
</dbReference>
<dbReference type="PROSITE" id="PS50206">
    <property type="entry name" value="RHODANESE_3"/>
    <property type="match status" value="1"/>
</dbReference>
<feature type="compositionally biased region" description="Polar residues" evidence="3">
    <location>
        <begin position="232"/>
        <end position="249"/>
    </location>
</feature>
<dbReference type="STRING" id="278938.A0A4Z1JXX6"/>
<feature type="region of interest" description="Disordered" evidence="3">
    <location>
        <begin position="671"/>
        <end position="703"/>
    </location>
</feature>
<dbReference type="PROSITE" id="PS50056">
    <property type="entry name" value="TYR_PHOSPHATASE_2"/>
    <property type="match status" value="1"/>
</dbReference>
<dbReference type="SUPFAM" id="SSF52799">
    <property type="entry name" value="(Phosphotyrosine protein) phosphatases II"/>
    <property type="match status" value="1"/>
</dbReference>
<dbReference type="EC" id="3.1.3.48" evidence="2"/>
<feature type="compositionally biased region" description="Polar residues" evidence="3">
    <location>
        <begin position="207"/>
        <end position="222"/>
    </location>
</feature>
<dbReference type="InterPro" id="IPR016130">
    <property type="entry name" value="Tyr_Pase_AS"/>
</dbReference>
<evidence type="ECO:0000256" key="1">
    <source>
        <dbReference type="ARBA" id="ARBA00009649"/>
    </source>
</evidence>
<feature type="domain" description="Tyrosine-protein phosphatase" evidence="4">
    <location>
        <begin position="566"/>
        <end position="883"/>
    </location>
</feature>
<dbReference type="InterPro" id="IPR029021">
    <property type="entry name" value="Prot-tyrosine_phosphatase-like"/>
</dbReference>
<evidence type="ECO:0000259" key="6">
    <source>
        <dbReference type="PROSITE" id="PS50206"/>
    </source>
</evidence>
<dbReference type="PRINTS" id="PR00700">
    <property type="entry name" value="PRTYPHPHTASE"/>
</dbReference>
<feature type="compositionally biased region" description="Basic and acidic residues" evidence="3">
    <location>
        <begin position="671"/>
        <end position="684"/>
    </location>
</feature>
<accession>A0A4Z1JXX6</accession>
<evidence type="ECO:0000259" key="4">
    <source>
        <dbReference type="PROSITE" id="PS50055"/>
    </source>
</evidence>
<dbReference type="SMART" id="SM00404">
    <property type="entry name" value="PTPc_motif"/>
    <property type="match status" value="1"/>
</dbReference>
<dbReference type="AlphaFoldDB" id="A0A4Z1JXX6"/>
<dbReference type="OrthoDB" id="6058203at2759"/>
<feature type="compositionally biased region" description="Polar residues" evidence="3">
    <location>
        <begin position="59"/>
        <end position="69"/>
    </location>
</feature>
<feature type="domain" description="Tyrosine specific protein phosphatases" evidence="5">
    <location>
        <begin position="748"/>
        <end position="874"/>
    </location>
</feature>
<feature type="region of interest" description="Disordered" evidence="3">
    <location>
        <begin position="1"/>
        <end position="111"/>
    </location>
</feature>
<feature type="region of interest" description="Disordered" evidence="3">
    <location>
        <begin position="138"/>
        <end position="282"/>
    </location>
</feature>
<keyword evidence="8" id="KW-1185">Reference proteome</keyword>
<gene>
    <name evidence="7" type="ORF">BELL_0174g00170</name>
</gene>
<comment type="caution">
    <text evidence="7">The sequence shown here is derived from an EMBL/GenBank/DDBJ whole genome shotgun (WGS) entry which is preliminary data.</text>
</comment>
<dbReference type="Gene3D" id="3.90.190.10">
    <property type="entry name" value="Protein tyrosine phosphatase superfamily"/>
    <property type="match status" value="1"/>
</dbReference>
<evidence type="ECO:0000259" key="5">
    <source>
        <dbReference type="PROSITE" id="PS50056"/>
    </source>
</evidence>
<comment type="similarity">
    <text evidence="1">Belongs to the protein-tyrosine phosphatase family. Non-receptor class subfamily.</text>
</comment>
<feature type="compositionally biased region" description="Basic and acidic residues" evidence="3">
    <location>
        <begin position="168"/>
        <end position="181"/>
    </location>
</feature>
<dbReference type="FunFam" id="3.40.250.10:FF:000051">
    <property type="entry name" value="Protein tyrosine phosphatase (Pyp1), putative"/>
    <property type="match status" value="1"/>
</dbReference>
<name>A0A4Z1JXX6_9HELO</name>
<dbReference type="Pfam" id="PF00102">
    <property type="entry name" value="Y_phosphatase"/>
    <property type="match status" value="2"/>
</dbReference>
<dbReference type="InterPro" id="IPR001763">
    <property type="entry name" value="Rhodanese-like_dom"/>
</dbReference>
<dbReference type="PANTHER" id="PTHR19134">
    <property type="entry name" value="RECEPTOR-TYPE TYROSINE-PROTEIN PHOSPHATASE"/>
    <property type="match status" value="1"/>
</dbReference>
<evidence type="ECO:0000313" key="8">
    <source>
        <dbReference type="Proteomes" id="UP000297229"/>
    </source>
</evidence>
<protein>
    <recommendedName>
        <fullName evidence="2">protein-tyrosine-phosphatase</fullName>
        <ecNumber evidence="2">3.1.3.48</ecNumber>
    </recommendedName>
</protein>